<evidence type="ECO:0000256" key="1">
    <source>
        <dbReference type="SAM" id="MobiDB-lite"/>
    </source>
</evidence>
<accession>A0AAE0WVT2</accession>
<name>A0AAE0WVT2_9PEZI</name>
<comment type="caution">
    <text evidence="2">The sequence shown here is derived from an EMBL/GenBank/DDBJ whole genome shotgun (WGS) entry which is preliminary data.</text>
</comment>
<dbReference type="AlphaFoldDB" id="A0AAE0WVT2"/>
<feature type="compositionally biased region" description="Low complexity" evidence="1">
    <location>
        <begin position="113"/>
        <end position="126"/>
    </location>
</feature>
<reference evidence="2" key="1">
    <citation type="submission" date="2023-07" db="EMBL/GenBank/DDBJ databases">
        <title>Black Yeasts Isolated from many extreme environments.</title>
        <authorList>
            <person name="Coleine C."/>
            <person name="Stajich J.E."/>
            <person name="Selbmann L."/>
        </authorList>
    </citation>
    <scope>NUCLEOTIDE SEQUENCE</scope>
    <source>
        <strain evidence="2">CCFEE 5485</strain>
    </source>
</reference>
<gene>
    <name evidence="2" type="ORF">LTR78_000807</name>
</gene>
<keyword evidence="3" id="KW-1185">Reference proteome</keyword>
<feature type="compositionally biased region" description="Polar residues" evidence="1">
    <location>
        <begin position="50"/>
        <end position="59"/>
    </location>
</feature>
<evidence type="ECO:0000313" key="2">
    <source>
        <dbReference type="EMBL" id="KAK3679246.1"/>
    </source>
</evidence>
<evidence type="ECO:0000313" key="3">
    <source>
        <dbReference type="Proteomes" id="UP001274830"/>
    </source>
</evidence>
<feature type="region of interest" description="Disordered" evidence="1">
    <location>
        <begin position="1"/>
        <end position="90"/>
    </location>
</feature>
<feature type="compositionally biased region" description="Basic and acidic residues" evidence="1">
    <location>
        <begin position="26"/>
        <end position="40"/>
    </location>
</feature>
<dbReference type="EMBL" id="JAUTXT010000002">
    <property type="protein sequence ID" value="KAK3679246.1"/>
    <property type="molecule type" value="Genomic_DNA"/>
</dbReference>
<feature type="compositionally biased region" description="Polar residues" evidence="1">
    <location>
        <begin position="73"/>
        <end position="89"/>
    </location>
</feature>
<protein>
    <submittedName>
        <fullName evidence="2">Uncharacterized protein</fullName>
    </submittedName>
</protein>
<sequence>MLQFVHQSGAEAGKDDETRRKVRSQAMRDFRRRQREEREAVTNIGRAKVSKSQRQSRSPQARPCATSDRSRAASLQSDSTRSERSQSATFEWKSTDEFLAVPTSRTPSIAIQGDYSSDGGSPGYYSTPREQSPGQYFTPPEVPSNYYFAPREPSPAPCQNIYWTPELRQEELYQPSRSPSIWASDVEAGPYPPPEQLKQTINFCRSCTTSTLNLFICDECVALCEQQAPPHTWARC</sequence>
<proteinExistence type="predicted"/>
<dbReference type="Proteomes" id="UP001274830">
    <property type="component" value="Unassembled WGS sequence"/>
</dbReference>
<feature type="region of interest" description="Disordered" evidence="1">
    <location>
        <begin position="103"/>
        <end position="141"/>
    </location>
</feature>
<organism evidence="2 3">
    <name type="scientific">Recurvomyces mirabilis</name>
    <dbReference type="NCBI Taxonomy" id="574656"/>
    <lineage>
        <taxon>Eukaryota</taxon>
        <taxon>Fungi</taxon>
        <taxon>Dikarya</taxon>
        <taxon>Ascomycota</taxon>
        <taxon>Pezizomycotina</taxon>
        <taxon>Dothideomycetes</taxon>
        <taxon>Dothideomycetidae</taxon>
        <taxon>Mycosphaerellales</taxon>
        <taxon>Teratosphaeriaceae</taxon>
        <taxon>Recurvomyces</taxon>
    </lineage>
</organism>